<reference evidence="1" key="1">
    <citation type="submission" date="2021-06" db="EMBL/GenBank/DDBJ databases">
        <authorList>
            <person name="Kallberg Y."/>
            <person name="Tangrot J."/>
            <person name="Rosling A."/>
        </authorList>
    </citation>
    <scope>NUCLEOTIDE SEQUENCE</scope>
    <source>
        <strain evidence="1">MA461A</strain>
    </source>
</reference>
<evidence type="ECO:0000313" key="1">
    <source>
        <dbReference type="EMBL" id="CAG8845277.1"/>
    </source>
</evidence>
<sequence length="64" mass="6870">MLAKIGDSGGSLISFDNPQNLRSVRLCGIHVAQSDDIAAGQQLESIINSAKSNYDINIVPIFRP</sequence>
<organism evidence="1 2">
    <name type="scientific">Racocetra persica</name>
    <dbReference type="NCBI Taxonomy" id="160502"/>
    <lineage>
        <taxon>Eukaryota</taxon>
        <taxon>Fungi</taxon>
        <taxon>Fungi incertae sedis</taxon>
        <taxon>Mucoromycota</taxon>
        <taxon>Glomeromycotina</taxon>
        <taxon>Glomeromycetes</taxon>
        <taxon>Diversisporales</taxon>
        <taxon>Gigasporaceae</taxon>
        <taxon>Racocetra</taxon>
    </lineage>
</organism>
<evidence type="ECO:0000313" key="2">
    <source>
        <dbReference type="Proteomes" id="UP000789920"/>
    </source>
</evidence>
<name>A0ACA9SQ58_9GLOM</name>
<feature type="non-terminal residue" evidence="1">
    <location>
        <position position="1"/>
    </location>
</feature>
<protein>
    <submittedName>
        <fullName evidence="1">2149_t:CDS:1</fullName>
    </submittedName>
</protein>
<proteinExistence type="predicted"/>
<comment type="caution">
    <text evidence="1">The sequence shown here is derived from an EMBL/GenBank/DDBJ whole genome shotgun (WGS) entry which is preliminary data.</text>
</comment>
<keyword evidence="2" id="KW-1185">Reference proteome</keyword>
<gene>
    <name evidence="1" type="ORF">RPERSI_LOCUS33594</name>
</gene>
<dbReference type="Proteomes" id="UP000789920">
    <property type="component" value="Unassembled WGS sequence"/>
</dbReference>
<dbReference type="EMBL" id="CAJVQC010145959">
    <property type="protein sequence ID" value="CAG8845277.1"/>
    <property type="molecule type" value="Genomic_DNA"/>
</dbReference>
<feature type="non-terminal residue" evidence="1">
    <location>
        <position position="64"/>
    </location>
</feature>
<accession>A0ACA9SQ58</accession>